<dbReference type="Pfam" id="PF00106">
    <property type="entry name" value="adh_short"/>
    <property type="match status" value="1"/>
</dbReference>
<dbReference type="PRINTS" id="PR00080">
    <property type="entry name" value="SDRFAMILY"/>
</dbReference>
<dbReference type="PANTHER" id="PTHR44229">
    <property type="entry name" value="15-HYDROXYPROSTAGLANDIN DEHYDROGENASE [NAD(+)]"/>
    <property type="match status" value="1"/>
</dbReference>
<gene>
    <name evidence="3" type="ORF">BDZ31_004070</name>
</gene>
<dbReference type="EMBL" id="JACHNU010000007">
    <property type="protein sequence ID" value="MBB4664459.1"/>
    <property type="molecule type" value="Genomic_DNA"/>
</dbReference>
<name>A0A840II57_9ACTN</name>
<comment type="similarity">
    <text evidence="2">Belongs to the short-chain dehydrogenases/reductases (SDR) family.</text>
</comment>
<evidence type="ECO:0000256" key="2">
    <source>
        <dbReference type="RuleBase" id="RU000363"/>
    </source>
</evidence>
<organism evidence="3 4">
    <name type="scientific">Conexibacter arvalis</name>
    <dbReference type="NCBI Taxonomy" id="912552"/>
    <lineage>
        <taxon>Bacteria</taxon>
        <taxon>Bacillati</taxon>
        <taxon>Actinomycetota</taxon>
        <taxon>Thermoleophilia</taxon>
        <taxon>Solirubrobacterales</taxon>
        <taxon>Conexibacteraceae</taxon>
        <taxon>Conexibacter</taxon>
    </lineage>
</organism>
<evidence type="ECO:0000256" key="1">
    <source>
        <dbReference type="ARBA" id="ARBA00023002"/>
    </source>
</evidence>
<dbReference type="SUPFAM" id="SSF51735">
    <property type="entry name" value="NAD(P)-binding Rossmann-fold domains"/>
    <property type="match status" value="1"/>
</dbReference>
<dbReference type="GO" id="GO:0005737">
    <property type="term" value="C:cytoplasm"/>
    <property type="evidence" value="ECO:0007669"/>
    <property type="project" value="TreeGrafter"/>
</dbReference>
<dbReference type="GO" id="GO:0016616">
    <property type="term" value="F:oxidoreductase activity, acting on the CH-OH group of donors, NAD or NADP as acceptor"/>
    <property type="evidence" value="ECO:0007669"/>
    <property type="project" value="TreeGrafter"/>
</dbReference>
<dbReference type="Proteomes" id="UP000585272">
    <property type="component" value="Unassembled WGS sequence"/>
</dbReference>
<dbReference type="InterPro" id="IPR036291">
    <property type="entry name" value="NAD(P)-bd_dom_sf"/>
</dbReference>
<dbReference type="AlphaFoldDB" id="A0A840II57"/>
<evidence type="ECO:0000313" key="4">
    <source>
        <dbReference type="Proteomes" id="UP000585272"/>
    </source>
</evidence>
<dbReference type="PRINTS" id="PR00081">
    <property type="entry name" value="GDHRDH"/>
</dbReference>
<protein>
    <submittedName>
        <fullName evidence="3">NAD(P)-dependent dehydrogenase (Short-subunit alcohol dehydrogenase family)</fullName>
    </submittedName>
</protein>
<keyword evidence="4" id="KW-1185">Reference proteome</keyword>
<proteinExistence type="inferred from homology"/>
<dbReference type="InterPro" id="IPR002347">
    <property type="entry name" value="SDR_fam"/>
</dbReference>
<dbReference type="PANTHER" id="PTHR44229:SF4">
    <property type="entry name" value="15-HYDROXYPROSTAGLANDIN DEHYDROGENASE [NAD(+)]"/>
    <property type="match status" value="1"/>
</dbReference>
<comment type="caution">
    <text evidence="3">The sequence shown here is derived from an EMBL/GenBank/DDBJ whole genome shotgun (WGS) entry which is preliminary data.</text>
</comment>
<dbReference type="RefSeq" id="WP_183344520.1">
    <property type="nucleotide sequence ID" value="NZ_JACHNU010000007.1"/>
</dbReference>
<accession>A0A840II57</accession>
<evidence type="ECO:0000313" key="3">
    <source>
        <dbReference type="EMBL" id="MBB4664459.1"/>
    </source>
</evidence>
<sequence length="266" mass="27255">MTDTSPTTAEREALRDKVALVTGGASGIGRLAALSLADAGAEVVVADIDEAGAREVAAQVGGHAVALDVSDLDANHAAVAYAQEHAGGLDLVLLNAGVTSDTIVGDQFDLARYRRAMGANLGGVVFGTQAALPALKARGGGSIVVTASLAGLTAVPADPIYAANKHAVVGLTRSLGPLLAGDGIRFNAVCPTFAETPLIAHVRDGLRAAGFELLDPQIVADTALRLFAGEMTGECWFCQIGRSPAPFQFRNLPGPRPAPDEERQAR</sequence>
<dbReference type="Gene3D" id="3.40.50.720">
    <property type="entry name" value="NAD(P)-binding Rossmann-like Domain"/>
    <property type="match status" value="1"/>
</dbReference>
<reference evidence="3 4" key="1">
    <citation type="submission" date="2020-08" db="EMBL/GenBank/DDBJ databases">
        <title>Genomic Encyclopedia of Archaeal and Bacterial Type Strains, Phase II (KMG-II): from individual species to whole genera.</title>
        <authorList>
            <person name="Goeker M."/>
        </authorList>
    </citation>
    <scope>NUCLEOTIDE SEQUENCE [LARGE SCALE GENOMIC DNA]</scope>
    <source>
        <strain evidence="3 4">DSM 23288</strain>
    </source>
</reference>
<keyword evidence="1" id="KW-0560">Oxidoreductase</keyword>